<reference evidence="3 4" key="1">
    <citation type="submission" date="2019-07" db="EMBL/GenBank/DDBJ databases">
        <authorList>
            <person name="Huq M.A."/>
        </authorList>
    </citation>
    <scope>NUCLEOTIDE SEQUENCE [LARGE SCALE GENOMIC DNA]</scope>
    <source>
        <strain evidence="3 4">MAH-3</strain>
    </source>
</reference>
<dbReference type="InterPro" id="IPR025485">
    <property type="entry name" value="DUF4377"/>
</dbReference>
<gene>
    <name evidence="3" type="ORF">FO442_05440</name>
</gene>
<dbReference type="OrthoDB" id="880459at2"/>
<feature type="domain" description="DUF306" evidence="1">
    <location>
        <begin position="112"/>
        <end position="213"/>
    </location>
</feature>
<evidence type="ECO:0000259" key="1">
    <source>
        <dbReference type="Pfam" id="PF03724"/>
    </source>
</evidence>
<dbReference type="InterPro" id="IPR038670">
    <property type="entry name" value="HslJ-like_sf"/>
</dbReference>
<keyword evidence="4" id="KW-1185">Reference proteome</keyword>
<dbReference type="Gene3D" id="2.40.128.270">
    <property type="match status" value="2"/>
</dbReference>
<dbReference type="Pfam" id="PF14302">
    <property type="entry name" value="DUF4377"/>
    <property type="match status" value="1"/>
</dbReference>
<dbReference type="PANTHER" id="PTHR35535:SF1">
    <property type="entry name" value="HEAT SHOCK PROTEIN HSLJ"/>
    <property type="match status" value="1"/>
</dbReference>
<dbReference type="InterPro" id="IPR053147">
    <property type="entry name" value="Hsp_HslJ-like"/>
</dbReference>
<dbReference type="AlphaFoldDB" id="A0A556N3J1"/>
<name>A0A556N3J1_9FLAO</name>
<dbReference type="EMBL" id="VLPL01000002">
    <property type="protein sequence ID" value="TSJ46603.1"/>
    <property type="molecule type" value="Genomic_DNA"/>
</dbReference>
<dbReference type="Proteomes" id="UP000316008">
    <property type="component" value="Unassembled WGS sequence"/>
</dbReference>
<dbReference type="InterPro" id="IPR005184">
    <property type="entry name" value="DUF306_Meta_HslJ"/>
</dbReference>
<dbReference type="PANTHER" id="PTHR35535">
    <property type="entry name" value="HEAT SHOCK PROTEIN HSLJ"/>
    <property type="match status" value="1"/>
</dbReference>
<dbReference type="Pfam" id="PF03724">
    <property type="entry name" value="META"/>
    <property type="match status" value="2"/>
</dbReference>
<sequence length="353" mass="39700">MKSIGLLMMVLLTQTALLGQKTIRMTIKEECVPCRRMMAQTCFLVKKEGSKTWELFYERIKGFEYVPGNRYVIDVIETERPEPVPQDLSKYLYKLDQVISVTPMVSGSEGMIYKVIRMNGKEVANAEVAFSFDSSFHRISGKSGCNQFSAPIKMNKKQSKICVKTGVSTKMACPDMQTAVEDEFLKSISDQSFKISHSGNLMIWKAKKKEVFVLEASPKPFPEDPAATSGGKPERTPWNYFNQQNLKLIQMDGVSVKKSDAALKMDMSTNSFTGSNGCNRISGSMKTTRNTVSFFDIISTKMMCTDELVANTERRFMEILRSEGLTVDFAEQVFNIYDVSGKLVLMFAVDATK</sequence>
<accession>A0A556N3J1</accession>
<proteinExistence type="predicted"/>
<evidence type="ECO:0000313" key="4">
    <source>
        <dbReference type="Proteomes" id="UP000316008"/>
    </source>
</evidence>
<feature type="domain" description="DUF4377" evidence="2">
    <location>
        <begin position="26"/>
        <end position="100"/>
    </location>
</feature>
<evidence type="ECO:0000259" key="2">
    <source>
        <dbReference type="Pfam" id="PF14302"/>
    </source>
</evidence>
<evidence type="ECO:0000313" key="3">
    <source>
        <dbReference type="EMBL" id="TSJ46603.1"/>
    </source>
</evidence>
<comment type="caution">
    <text evidence="3">The sequence shown here is derived from an EMBL/GenBank/DDBJ whole genome shotgun (WGS) entry which is preliminary data.</text>
</comment>
<protein>
    <submittedName>
        <fullName evidence="3">META domain-containing protein</fullName>
    </submittedName>
</protein>
<dbReference type="RefSeq" id="WP_144332140.1">
    <property type="nucleotide sequence ID" value="NZ_VLPL01000002.1"/>
</dbReference>
<organism evidence="3 4">
    <name type="scientific">Fluviicola chungangensis</name>
    <dbReference type="NCBI Taxonomy" id="2597671"/>
    <lineage>
        <taxon>Bacteria</taxon>
        <taxon>Pseudomonadati</taxon>
        <taxon>Bacteroidota</taxon>
        <taxon>Flavobacteriia</taxon>
        <taxon>Flavobacteriales</taxon>
        <taxon>Crocinitomicaceae</taxon>
        <taxon>Fluviicola</taxon>
    </lineage>
</organism>
<feature type="domain" description="DUF306" evidence="1">
    <location>
        <begin position="244"/>
        <end position="345"/>
    </location>
</feature>